<evidence type="ECO:0008006" key="3">
    <source>
        <dbReference type="Google" id="ProtNLM"/>
    </source>
</evidence>
<dbReference type="EMBL" id="JAUKTV010000004">
    <property type="protein sequence ID" value="KAK0739361.1"/>
    <property type="molecule type" value="Genomic_DNA"/>
</dbReference>
<protein>
    <recommendedName>
        <fullName evidence="3">L-ornithine N(5)-monooxygenase</fullName>
    </recommendedName>
</protein>
<comment type="caution">
    <text evidence="1">The sequence shown here is derived from an EMBL/GenBank/DDBJ whole genome shotgun (WGS) entry which is preliminary data.</text>
</comment>
<organism evidence="1 2">
    <name type="scientific">Apiosordaria backusii</name>
    <dbReference type="NCBI Taxonomy" id="314023"/>
    <lineage>
        <taxon>Eukaryota</taxon>
        <taxon>Fungi</taxon>
        <taxon>Dikarya</taxon>
        <taxon>Ascomycota</taxon>
        <taxon>Pezizomycotina</taxon>
        <taxon>Sordariomycetes</taxon>
        <taxon>Sordariomycetidae</taxon>
        <taxon>Sordariales</taxon>
        <taxon>Lasiosphaeriaceae</taxon>
        <taxon>Apiosordaria</taxon>
    </lineage>
</organism>
<dbReference type="Proteomes" id="UP001172159">
    <property type="component" value="Unassembled WGS sequence"/>
</dbReference>
<evidence type="ECO:0000313" key="2">
    <source>
        <dbReference type="Proteomes" id="UP001172159"/>
    </source>
</evidence>
<dbReference type="SUPFAM" id="SSF51905">
    <property type="entry name" value="FAD/NAD(P)-binding domain"/>
    <property type="match status" value="2"/>
</dbReference>
<sequence length="573" mass="64266">MANPYQETLPHIHDVIIIGAGPCGLAVAARLREKAPGAIFTDEEHRRHRFLHRYGRSMPLKQVRNGRITCCSRQTTSDPQDLDIIAFDATHEDWCGRWNTLFKCYNIEHLRSPMFWHVSPADRDALLGYAYAQSRENELLEIHHCVGKEVSKHMRKRSRTQRCSAHSACNARVEINERDRIDYFNPSQALFSDHCRSVADRYHLCNGTVQKESVQDISFDVIKGISVNDEPLFTVVTDQGPRYARAVVLAVGPANQPSIPRDAFKDFPTSASLPQACHSTQIETFPDPIVQTKIASGQNTNVLVIGGGLTSAQLSDLAVRKGVTKVWHLMRSPISIKTFDVELSWMSKYRNLEQAYFYSADTDEERLQMVKAARGGGSIPPRYHKKLKEHISRGRLELRTETKLVDAKFNMAESGWEVQTEPPISHMPCFDWIYFATGIETDVASLPYLQTMREAHPIKEMGGLPCLTEQLMWKDDVPLFVTGKLASLRLGAAGPNLGGARTGAERIALAIQEHFDERKREGKISEDIALGGGGGGGDENDWERQQVLEWLEEKNGNDGTIPWAHKGLAVTKA</sequence>
<evidence type="ECO:0000313" key="1">
    <source>
        <dbReference type="EMBL" id="KAK0739361.1"/>
    </source>
</evidence>
<dbReference type="InterPro" id="IPR036188">
    <property type="entry name" value="FAD/NAD-bd_sf"/>
</dbReference>
<keyword evidence="2" id="KW-1185">Reference proteome</keyword>
<proteinExistence type="predicted"/>
<reference evidence="1" key="1">
    <citation type="submission" date="2023-06" db="EMBL/GenBank/DDBJ databases">
        <title>Genome-scale phylogeny and comparative genomics of the fungal order Sordariales.</title>
        <authorList>
            <consortium name="Lawrence Berkeley National Laboratory"/>
            <person name="Hensen N."/>
            <person name="Bonometti L."/>
            <person name="Westerberg I."/>
            <person name="Brannstrom I.O."/>
            <person name="Guillou S."/>
            <person name="Cros-Aarteil S."/>
            <person name="Calhoun S."/>
            <person name="Haridas S."/>
            <person name="Kuo A."/>
            <person name="Mondo S."/>
            <person name="Pangilinan J."/>
            <person name="Riley R."/>
            <person name="Labutti K."/>
            <person name="Andreopoulos B."/>
            <person name="Lipzen A."/>
            <person name="Chen C."/>
            <person name="Yanf M."/>
            <person name="Daum C."/>
            <person name="Ng V."/>
            <person name="Clum A."/>
            <person name="Steindorff A."/>
            <person name="Ohm R."/>
            <person name="Martin F."/>
            <person name="Silar P."/>
            <person name="Natvig D."/>
            <person name="Lalanne C."/>
            <person name="Gautier V."/>
            <person name="Ament-Velasquez S.L."/>
            <person name="Kruys A."/>
            <person name="Hutchinson M.I."/>
            <person name="Powell A.J."/>
            <person name="Barry K."/>
            <person name="Miller A.N."/>
            <person name="Grigoriev I.V."/>
            <person name="Debuchy R."/>
            <person name="Gladieux P."/>
            <person name="Thoren M.H."/>
            <person name="Johannesson H."/>
        </authorList>
    </citation>
    <scope>NUCLEOTIDE SEQUENCE</scope>
    <source>
        <strain evidence="1">CBS 540.89</strain>
    </source>
</reference>
<name>A0AA40BS54_9PEZI</name>
<dbReference type="Gene3D" id="3.50.50.60">
    <property type="entry name" value="FAD/NAD(P)-binding domain"/>
    <property type="match status" value="1"/>
</dbReference>
<dbReference type="AlphaFoldDB" id="A0AA40BS54"/>
<dbReference type="PANTHER" id="PTHR38663">
    <property type="match status" value="1"/>
</dbReference>
<gene>
    <name evidence="1" type="ORF">B0T21DRAFT_409712</name>
</gene>
<dbReference type="PANTHER" id="PTHR38663:SF1">
    <property type="entry name" value="L-ORNITHINE N(5)-MONOOXYGENASE"/>
    <property type="match status" value="1"/>
</dbReference>
<accession>A0AA40BS54</accession>